<evidence type="ECO:0000313" key="8">
    <source>
        <dbReference type="EMBL" id="GAA3905316.1"/>
    </source>
</evidence>
<keyword evidence="1 7" id="KW-0813">Transport</keyword>
<evidence type="ECO:0000256" key="5">
    <source>
        <dbReference type="ARBA" id="ARBA00022989"/>
    </source>
</evidence>
<dbReference type="InterPro" id="IPR022831">
    <property type="entry name" value="Multidrug-R_MdtB"/>
</dbReference>
<feature type="transmembrane region" description="Helical" evidence="7">
    <location>
        <begin position="995"/>
        <end position="1022"/>
    </location>
</feature>
<dbReference type="NCBIfam" id="NF033617">
    <property type="entry name" value="RND_permease_2"/>
    <property type="match status" value="1"/>
</dbReference>
<evidence type="ECO:0000256" key="4">
    <source>
        <dbReference type="ARBA" id="ARBA00022692"/>
    </source>
</evidence>
<dbReference type="InterPro" id="IPR001036">
    <property type="entry name" value="Acrflvin-R"/>
</dbReference>
<comment type="similarity">
    <text evidence="7">Belongs to the resistance-nodulation-cell division (RND) (TC 2.A.6) family. MdtB subfamily.</text>
</comment>
<keyword evidence="5 7" id="KW-1133">Transmembrane helix</keyword>
<comment type="caution">
    <text evidence="8">The sequence shown here is derived from an EMBL/GenBank/DDBJ whole genome shotgun (WGS) entry which is preliminary data.</text>
</comment>
<keyword evidence="3 7" id="KW-0997">Cell inner membrane</keyword>
<gene>
    <name evidence="7" type="primary">mdtB</name>
    <name evidence="8" type="ORF">GCM10022405_33120</name>
</gene>
<dbReference type="EMBL" id="BAABDG010000007">
    <property type="protein sequence ID" value="GAA3905316.1"/>
    <property type="molecule type" value="Genomic_DNA"/>
</dbReference>
<dbReference type="PRINTS" id="PR00702">
    <property type="entry name" value="ACRIFLAVINRP"/>
</dbReference>
<evidence type="ECO:0000256" key="3">
    <source>
        <dbReference type="ARBA" id="ARBA00022519"/>
    </source>
</evidence>
<dbReference type="SUPFAM" id="SSF82866">
    <property type="entry name" value="Multidrug efflux transporter AcrB transmembrane domain"/>
    <property type="match status" value="2"/>
</dbReference>
<feature type="transmembrane region" description="Helical" evidence="7">
    <location>
        <begin position="343"/>
        <end position="362"/>
    </location>
</feature>
<evidence type="ECO:0000256" key="7">
    <source>
        <dbReference type="HAMAP-Rule" id="MF_01423"/>
    </source>
</evidence>
<dbReference type="SUPFAM" id="SSF82693">
    <property type="entry name" value="Multidrug efflux transporter AcrB pore domain, PN1, PN2, PC1 and PC2 subdomains"/>
    <property type="match status" value="3"/>
</dbReference>
<dbReference type="Gene3D" id="1.20.1640.10">
    <property type="entry name" value="Multidrug efflux transporter AcrB transmembrane domain"/>
    <property type="match status" value="2"/>
</dbReference>
<evidence type="ECO:0000313" key="9">
    <source>
        <dbReference type="Proteomes" id="UP001499994"/>
    </source>
</evidence>
<keyword evidence="9" id="KW-1185">Reference proteome</keyword>
<proteinExistence type="inferred from homology"/>
<dbReference type="PANTHER" id="PTHR32063:SF21">
    <property type="entry name" value="MULTIDRUG RESISTANCE PROTEIN MDTB"/>
    <property type="match status" value="1"/>
</dbReference>
<feature type="transmembrane region" description="Helical" evidence="7">
    <location>
        <begin position="866"/>
        <end position="885"/>
    </location>
</feature>
<feature type="transmembrane region" description="Helical" evidence="7">
    <location>
        <begin position="369"/>
        <end position="390"/>
    </location>
</feature>
<accession>A0ABP7LNF7</accession>
<feature type="transmembrane region" description="Helical" evidence="7">
    <location>
        <begin position="537"/>
        <end position="557"/>
    </location>
</feature>
<dbReference type="HAMAP" id="MF_01423">
    <property type="entry name" value="MdtB"/>
    <property type="match status" value="1"/>
</dbReference>
<name>A0ABP7LNF7_9GAMM</name>
<feature type="transmembrane region" description="Helical" evidence="7">
    <location>
        <begin position="21"/>
        <end position="41"/>
    </location>
</feature>
<feature type="transmembrane region" description="Helical" evidence="7">
    <location>
        <begin position="918"/>
        <end position="944"/>
    </location>
</feature>
<dbReference type="PANTHER" id="PTHR32063">
    <property type="match status" value="1"/>
</dbReference>
<comment type="subcellular location">
    <subcellularLocation>
        <location evidence="7">Cell inner membrane</location>
        <topology evidence="7">Multi-pass membrane protein</topology>
    </subcellularLocation>
</comment>
<protein>
    <recommendedName>
        <fullName evidence="7">Multidrug resistance protein MdtB</fullName>
    </recommendedName>
    <alternativeName>
        <fullName evidence="7">Multidrug transporter MdtB</fullName>
    </alternativeName>
</protein>
<evidence type="ECO:0000256" key="6">
    <source>
        <dbReference type="ARBA" id="ARBA00023136"/>
    </source>
</evidence>
<feature type="transmembrane region" description="Helical" evidence="7">
    <location>
        <begin position="472"/>
        <end position="496"/>
    </location>
</feature>
<sequence length="1039" mass="111682">MQPQPPNASGGPSRLFILRPVATTLLMVAILLAGIMGYRALPVSALPEVDYPTIQVVTLYPGASPDVVTSAITAPLERQFGQMSGLKQMASQSSGGASVVTLQFQLSLPLDVAEQEVQAAINSATNLLPSDLPYPPVYSKVNPADPPIMTLAVTTSAMPMTQVEDMVETRVAQKISQVGGVGLVTLSGGQRPAVRVKLNAQALAAYGLDSETVRAAISNANVNAAKGSLDGPTRAVTLAANDQMKSAEDYRTLIVAYQNGAPVRLRDVATIEQGAENTYLAAWANKQQAIVINIQRQPGANVITTTDSIRAMLPALVKSLPKSVDMQILTDRTTTIRASVSDVQFELVLAIALVVMVMYVFLRNVPATLIPSVAVPLSLVGTFAAMYFLGFSINNLTLMALTIAAGFVVDDAIVVIENISRYIEKGEKPLTAALKGAGEIGFTIISLTISLVAVLIPLLFMGDIVGRLFREFAVTLAVAILISAVVSLTLTPMMYARMLSYESLRKQNRFSRASERFFERVIAHYGIWLKKVLNHPWLTLSVAFGTLALTVVLYLLIPKGFFPVQDNGIIQGTLEAPQSVSFSNMAARQQQVAAVILQDPAVESLTSFVGVDGSNATLNSGRLQINLKPLSERSERSPAIIARLQQAAAQFPGVRLFLQPAQDLTIDTQVSRTQYQFTLQAISLEALDLWVPQLLDELRKAPQLADVTSDWQAEGPVAFINVDRDQAARLGITMSDVDNALYNAFGQRLISTIYTQANQYRVVLEHDVQHTPGLAALDEIRLTSSNGTIVPLNTIAKVEERFGPLSINHLDQFPSATISFNVASGYALGEAIDAVTLAEKNLAMPDDITTRFQGASLAFQAALGSTLWLILAAVVAMYIVLGVLYESFIHPVTILSTLPTAGVGALLALMVAGSELDVIAIIGLILLIGIVKKNAIMMIDFALAAEREQGLSPYDAIYQACLLRFRPILMTTMAALLGALPLMLSQGVGAELRRPLGICMVGGLAVSQVLTLFTTPVIYLLFDKLARNTHRQPDPQELP</sequence>
<dbReference type="Gene3D" id="3.30.70.1320">
    <property type="entry name" value="Multidrug efflux transporter AcrB pore domain like"/>
    <property type="match status" value="1"/>
</dbReference>
<dbReference type="Gene3D" id="3.30.70.1430">
    <property type="entry name" value="Multidrug efflux transporter AcrB pore domain"/>
    <property type="match status" value="2"/>
</dbReference>
<evidence type="ECO:0000256" key="2">
    <source>
        <dbReference type="ARBA" id="ARBA00022475"/>
    </source>
</evidence>
<reference evidence="9" key="1">
    <citation type="journal article" date="2019" name="Int. J. Syst. Evol. Microbiol.">
        <title>The Global Catalogue of Microorganisms (GCM) 10K type strain sequencing project: providing services to taxonomists for standard genome sequencing and annotation.</title>
        <authorList>
            <consortium name="The Broad Institute Genomics Platform"/>
            <consortium name="The Broad Institute Genome Sequencing Center for Infectious Disease"/>
            <person name="Wu L."/>
            <person name="Ma J."/>
        </authorList>
    </citation>
    <scope>NUCLEOTIDE SEQUENCE [LARGE SCALE GENOMIC DNA]</scope>
    <source>
        <strain evidence="9">JCM 17201</strain>
    </source>
</reference>
<dbReference type="Proteomes" id="UP001499994">
    <property type="component" value="Unassembled WGS sequence"/>
</dbReference>
<dbReference type="Gene3D" id="3.30.70.1440">
    <property type="entry name" value="Multidrug efflux transporter AcrB pore domain"/>
    <property type="match status" value="1"/>
</dbReference>
<dbReference type="Pfam" id="PF00873">
    <property type="entry name" value="ACR_tran"/>
    <property type="match status" value="1"/>
</dbReference>
<comment type="subunit">
    <text evidence="7">Part of a tripartite efflux system composed of MdtA, MdtB and MdtC. MdtB forms a heteromultimer with MdtC.</text>
</comment>
<dbReference type="RefSeq" id="WP_346082232.1">
    <property type="nucleotide sequence ID" value="NZ_BAABDG010000007.1"/>
</dbReference>
<dbReference type="InterPro" id="IPR027463">
    <property type="entry name" value="AcrB_DN_DC_subdom"/>
</dbReference>
<feature type="transmembrane region" description="Helical" evidence="7">
    <location>
        <begin position="440"/>
        <end position="460"/>
    </location>
</feature>
<keyword evidence="4 7" id="KW-0812">Transmembrane</keyword>
<feature type="transmembrane region" description="Helical" evidence="7">
    <location>
        <begin position="965"/>
        <end position="983"/>
    </location>
</feature>
<dbReference type="Gene3D" id="3.30.2090.10">
    <property type="entry name" value="Multidrug efflux transporter AcrB TolC docking domain, DN and DC subdomains"/>
    <property type="match status" value="2"/>
</dbReference>
<dbReference type="NCBIfam" id="NF007798">
    <property type="entry name" value="PRK10503.1"/>
    <property type="match status" value="1"/>
</dbReference>
<keyword evidence="6 7" id="KW-0472">Membrane</keyword>
<organism evidence="8 9">
    <name type="scientific">Gibbsiella dentisursi</name>
    <dbReference type="NCBI Taxonomy" id="796890"/>
    <lineage>
        <taxon>Bacteria</taxon>
        <taxon>Pseudomonadati</taxon>
        <taxon>Pseudomonadota</taxon>
        <taxon>Gammaproteobacteria</taxon>
        <taxon>Enterobacterales</taxon>
        <taxon>Yersiniaceae</taxon>
        <taxon>Gibbsiella</taxon>
    </lineage>
</organism>
<keyword evidence="2 7" id="KW-1003">Cell membrane</keyword>
<evidence type="ECO:0000256" key="1">
    <source>
        <dbReference type="ARBA" id="ARBA00022448"/>
    </source>
</evidence>
<feature type="transmembrane region" description="Helical" evidence="7">
    <location>
        <begin position="396"/>
        <end position="419"/>
    </location>
</feature>
<dbReference type="SUPFAM" id="SSF82714">
    <property type="entry name" value="Multidrug efflux transporter AcrB TolC docking domain, DN and DC subdomains"/>
    <property type="match status" value="2"/>
</dbReference>